<dbReference type="EMBL" id="FMCW01000018">
    <property type="protein sequence ID" value="SCF00027.1"/>
    <property type="molecule type" value="Genomic_DNA"/>
</dbReference>
<evidence type="ECO:0000259" key="3">
    <source>
        <dbReference type="Pfam" id="PF17853"/>
    </source>
</evidence>
<dbReference type="InterPro" id="IPR051448">
    <property type="entry name" value="CdaR-like_regulators"/>
</dbReference>
<proteinExistence type="inferred from homology"/>
<reference evidence="4 5" key="1">
    <citation type="submission" date="2016-06" db="EMBL/GenBank/DDBJ databases">
        <authorList>
            <person name="Kjaerup R.B."/>
            <person name="Dalgaard T.S."/>
            <person name="Juul-Madsen H.R."/>
        </authorList>
    </citation>
    <scope>NUCLEOTIDE SEQUENCE [LARGE SCALE GENOMIC DNA]</scope>
    <source>
        <strain evidence="4 5">DSM 45626</strain>
    </source>
</reference>
<evidence type="ECO:0000313" key="4">
    <source>
        <dbReference type="EMBL" id="SCF00027.1"/>
    </source>
</evidence>
<feature type="domain" description="PucR C-terminal helix-turn-helix" evidence="2">
    <location>
        <begin position="362"/>
        <end position="419"/>
    </location>
</feature>
<dbReference type="InterPro" id="IPR041522">
    <property type="entry name" value="CdaR_GGDEF"/>
</dbReference>
<dbReference type="PANTHER" id="PTHR33744">
    <property type="entry name" value="CARBOHYDRATE DIACID REGULATOR"/>
    <property type="match status" value="1"/>
</dbReference>
<sequence>MTRPGELPAARTRLTVATGPPPAVFAQALAELAFGGAGWPGLLAALAQRVGAACRLVSEAGELLAASDGAAGDARGADPDDVRRALAGSRAGGGPVPGIVAGRVRCADGWTGRAVPVGAGQRRLGALLVAEPVTAGQLDLARAATTALLIDAVRRESPPPPALADAAAVLRALRDGVRPPGPGDPLGAGVPPGVAGSGGVVGPRGFTEADLLRAGATHGWRLDQPHAVAGIGYTGAQQRRWASALSWLDRPVLAEGRRAWTLLHGEDVEREATRLRARLDQIVGVGQVRVASGATVSGAARTAASFRDADRLLSLLLRQPDAPPELSFGRAGLHQVLLAVPDERLRWFVRRHLGPIAHRDDLLRTLDCWLATGGSRQAVSERLHLHRNSVGYRVGLIKRLLGVDPLDPDTATVLRTALSARELLAASDPG</sequence>
<dbReference type="RefSeq" id="WP_091282233.1">
    <property type="nucleotide sequence ID" value="NZ_FMCW01000018.1"/>
</dbReference>
<gene>
    <name evidence="4" type="ORF">GA0070558_118128</name>
</gene>
<dbReference type="Gene3D" id="1.10.10.2840">
    <property type="entry name" value="PucR C-terminal helix-turn-helix domain"/>
    <property type="match status" value="1"/>
</dbReference>
<dbReference type="Proteomes" id="UP000199375">
    <property type="component" value="Unassembled WGS sequence"/>
</dbReference>
<evidence type="ECO:0000256" key="1">
    <source>
        <dbReference type="ARBA" id="ARBA00006754"/>
    </source>
</evidence>
<feature type="domain" description="CdaR GGDEF-like" evidence="3">
    <location>
        <begin position="208"/>
        <end position="314"/>
    </location>
</feature>
<organism evidence="4 5">
    <name type="scientific">Micromonospora haikouensis</name>
    <dbReference type="NCBI Taxonomy" id="686309"/>
    <lineage>
        <taxon>Bacteria</taxon>
        <taxon>Bacillati</taxon>
        <taxon>Actinomycetota</taxon>
        <taxon>Actinomycetes</taxon>
        <taxon>Micromonosporales</taxon>
        <taxon>Micromonosporaceae</taxon>
        <taxon>Micromonospora</taxon>
    </lineage>
</organism>
<name>A0A1C4WUW0_9ACTN</name>
<protein>
    <submittedName>
        <fullName evidence="4">PucR C-terminal helix-turn-helix domain-containing protein</fullName>
    </submittedName>
</protein>
<dbReference type="Pfam" id="PF17853">
    <property type="entry name" value="GGDEF_2"/>
    <property type="match status" value="1"/>
</dbReference>
<evidence type="ECO:0000313" key="5">
    <source>
        <dbReference type="Proteomes" id="UP000199375"/>
    </source>
</evidence>
<evidence type="ECO:0000259" key="2">
    <source>
        <dbReference type="Pfam" id="PF13556"/>
    </source>
</evidence>
<dbReference type="AlphaFoldDB" id="A0A1C4WUW0"/>
<dbReference type="PANTHER" id="PTHR33744:SF7">
    <property type="entry name" value="PUCR FAMILY TRANSCRIPTIONAL REGULATOR"/>
    <property type="match status" value="1"/>
</dbReference>
<comment type="similarity">
    <text evidence="1">Belongs to the CdaR family.</text>
</comment>
<accession>A0A1C4WUW0</accession>
<dbReference type="InterPro" id="IPR042070">
    <property type="entry name" value="PucR_C-HTH_sf"/>
</dbReference>
<dbReference type="InterPro" id="IPR025736">
    <property type="entry name" value="PucR_C-HTH_dom"/>
</dbReference>
<dbReference type="Pfam" id="PF13556">
    <property type="entry name" value="HTH_30"/>
    <property type="match status" value="1"/>
</dbReference>